<organism evidence="1 2">
    <name type="scientific">Sporofaciens musculi</name>
    <dbReference type="NCBI Taxonomy" id="2681861"/>
    <lineage>
        <taxon>Bacteria</taxon>
        <taxon>Bacillati</taxon>
        <taxon>Bacillota</taxon>
        <taxon>Clostridia</taxon>
        <taxon>Lachnospirales</taxon>
        <taxon>Lachnospiraceae</taxon>
        <taxon>Sporofaciens</taxon>
    </lineage>
</organism>
<name>A0A7X3MLP5_9FIRM</name>
<comment type="caution">
    <text evidence="1">The sequence shown here is derived from an EMBL/GenBank/DDBJ whole genome shotgun (WGS) entry which is preliminary data.</text>
</comment>
<accession>A0A7X3MLP5</accession>
<dbReference type="RefSeq" id="WP_159755269.1">
    <property type="nucleotide sequence ID" value="NZ_CATIFW010000034.1"/>
</dbReference>
<keyword evidence="2" id="KW-1185">Reference proteome</keyword>
<dbReference type="AlphaFoldDB" id="A0A7X3MLP5"/>
<proteinExistence type="predicted"/>
<dbReference type="Proteomes" id="UP000460412">
    <property type="component" value="Unassembled WGS sequence"/>
</dbReference>
<reference evidence="1 2" key="1">
    <citation type="submission" date="2019-12" db="EMBL/GenBank/DDBJ databases">
        <title>Sporaefaciens musculi gen. nov., sp. nov., a novel bacterium isolated from the caecum of an obese mouse.</title>
        <authorList>
            <person name="Rasmussen T.S."/>
            <person name="Streidl T."/>
            <person name="Hitch T.C.A."/>
            <person name="Wortmann E."/>
            <person name="Deptula P."/>
            <person name="Hansen M."/>
            <person name="Nielsen D.S."/>
            <person name="Clavel T."/>
            <person name="Vogensen F.K."/>
        </authorList>
    </citation>
    <scope>NUCLEOTIDE SEQUENCE [LARGE SCALE GENOMIC DNA]</scope>
    <source>
        <strain evidence="1 2">WCA-9-b2</strain>
    </source>
</reference>
<gene>
    <name evidence="1" type="ORF">GN277_25255</name>
</gene>
<evidence type="ECO:0000313" key="2">
    <source>
        <dbReference type="Proteomes" id="UP000460412"/>
    </source>
</evidence>
<sequence>MEKVQGSMGALSAMQITADTHGLDIQTKTILQYAEVLAVILKGTVPEYGGHTLQEIMGFIEAESITSTTEVSPGRTNTEIRGENSEFFHLNEKTTRFDLAFRARNPLLSTEDIQINLHFDVEPQKTYTPGYPIEKRGIYYLARRLSSQLSLVLDETDYSQLAKCYSIWICRDEILPEERYSISFYEMANTKNTVPNSVAKENYDLMTLVVIKLGDEVYNGGREDEGYDLLRFLNAIMYPHKDDFMATVTEYIDYSENEELWKEVTHVSSLEQVIFEGAVDDAKKLVAKEMKKAREELDMAWKRLYVAREKVYVENKKAYEEREEAYAERNEAYVERDEAYEARDEAYEARDEAYEARDEAYEARDEAYAALEKGIQAIIQDNLNEKVPKERILLKLQKLFGFTEEKSEQYYKKYSLL</sequence>
<protein>
    <recommendedName>
        <fullName evidence="3">PD-(D/E)XK nuclease family transposase</fullName>
    </recommendedName>
</protein>
<evidence type="ECO:0008006" key="3">
    <source>
        <dbReference type="Google" id="ProtNLM"/>
    </source>
</evidence>
<evidence type="ECO:0000313" key="1">
    <source>
        <dbReference type="EMBL" id="MXP78527.1"/>
    </source>
</evidence>
<dbReference type="EMBL" id="WUQX01000001">
    <property type="protein sequence ID" value="MXP78527.1"/>
    <property type="molecule type" value="Genomic_DNA"/>
</dbReference>